<evidence type="ECO:0000256" key="10">
    <source>
        <dbReference type="ARBA" id="ARBA00048639"/>
    </source>
</evidence>
<name>A0A2A2SGA7_9SPHN</name>
<evidence type="ECO:0000313" key="14">
    <source>
        <dbReference type="Proteomes" id="UP000218151"/>
    </source>
</evidence>
<dbReference type="Proteomes" id="UP000218151">
    <property type="component" value="Unassembled WGS sequence"/>
</dbReference>
<sequence length="346" mass="35574">MIHPLRPMLFALPPERAHDLTVASLAAWAKVGTPLGRRPVTSPRLGIRVAGLDFPNPVGVSAGLDKDGRAIDGLFALGAGSVEIGTLTPLPQPGNPRPRMFRLVEDGAVVNRLGFNNRGLEAGLARARAARRAGVLGINVGANKNSTDRIADYALGVARAAAVADYVTINISSPNTPGLRDLQHGAALDELLAVTRKAKGATPLFLKVAPDLDYANVEEIAAAALKHGLDALVVGNTTVTRPGLRSRCAAEAGGLSGRPLRDLAAQRLADFRRATGGALPLVGVGGIGSGADAYARIRAGASLVQLYTALVFDGPGLLARIARDLDALLARDGFASVADAVGADAA</sequence>
<evidence type="ECO:0000256" key="9">
    <source>
        <dbReference type="ARBA" id="ARBA00023136"/>
    </source>
</evidence>
<feature type="binding site" evidence="11">
    <location>
        <begin position="307"/>
        <end position="308"/>
    </location>
    <ligand>
        <name>FMN</name>
        <dbReference type="ChEBI" id="CHEBI:58210"/>
    </ligand>
</feature>
<dbReference type="NCBIfam" id="NF003652">
    <property type="entry name" value="PRK05286.2-5"/>
    <property type="match status" value="1"/>
</dbReference>
<dbReference type="InterPro" id="IPR013785">
    <property type="entry name" value="Aldolase_TIM"/>
</dbReference>
<reference evidence="14" key="1">
    <citation type="submission" date="2017-09" db="EMBL/GenBank/DDBJ databases">
        <authorList>
            <person name="Feng G."/>
            <person name="Zhu H."/>
        </authorList>
    </citation>
    <scope>NUCLEOTIDE SEQUENCE [LARGE SCALE GENOMIC DNA]</scope>
    <source>
        <strain evidence="14">1PNM-20</strain>
    </source>
</reference>
<evidence type="ECO:0000256" key="4">
    <source>
        <dbReference type="ARBA" id="ARBA00005359"/>
    </source>
</evidence>
<feature type="binding site" evidence="11">
    <location>
        <begin position="111"/>
        <end position="115"/>
    </location>
    <ligand>
        <name>substrate</name>
    </ligand>
</feature>
<feature type="domain" description="Dihydroorotate dehydrogenase catalytic" evidence="12">
    <location>
        <begin position="46"/>
        <end position="329"/>
    </location>
</feature>
<feature type="active site" description="Nucleophile" evidence="11">
    <location>
        <position position="173"/>
    </location>
</feature>
<keyword evidence="5 11" id="KW-0285">Flavoprotein</keyword>
<evidence type="ECO:0000256" key="5">
    <source>
        <dbReference type="ARBA" id="ARBA00022630"/>
    </source>
</evidence>
<dbReference type="GO" id="GO:0006207">
    <property type="term" value="P:'de novo' pyrimidine nucleobase biosynthetic process"/>
    <property type="evidence" value="ECO:0007669"/>
    <property type="project" value="UniProtKB-UniRule"/>
</dbReference>
<proteinExistence type="inferred from homology"/>
<dbReference type="PROSITE" id="PS00912">
    <property type="entry name" value="DHODEHASE_2"/>
    <property type="match status" value="1"/>
</dbReference>
<dbReference type="GO" id="GO:0005886">
    <property type="term" value="C:plasma membrane"/>
    <property type="evidence" value="ECO:0007669"/>
    <property type="project" value="UniProtKB-SubCell"/>
</dbReference>
<comment type="subcellular location">
    <subcellularLocation>
        <location evidence="11">Cell membrane</location>
        <topology evidence="11">Peripheral membrane protein</topology>
    </subcellularLocation>
    <subcellularLocation>
        <location evidence="2">Membrane</location>
    </subcellularLocation>
</comment>
<comment type="function">
    <text evidence="1 11">Catalyzes the conversion of dihydroorotate to orotate with quinone as electron acceptor.</text>
</comment>
<dbReference type="PIRSF" id="PIRSF000164">
    <property type="entry name" value="DHO_oxidase"/>
    <property type="match status" value="1"/>
</dbReference>
<dbReference type="NCBIfam" id="NF003645">
    <property type="entry name" value="PRK05286.1-2"/>
    <property type="match status" value="1"/>
</dbReference>
<dbReference type="PROSITE" id="PS00911">
    <property type="entry name" value="DHODEHASE_1"/>
    <property type="match status" value="1"/>
</dbReference>
<dbReference type="InterPro" id="IPR012135">
    <property type="entry name" value="Dihydroorotate_DH_1_2"/>
</dbReference>
<dbReference type="EC" id="1.3.5.2" evidence="11"/>
<dbReference type="Gene3D" id="3.20.20.70">
    <property type="entry name" value="Aldolase class I"/>
    <property type="match status" value="1"/>
</dbReference>
<comment type="catalytic activity">
    <reaction evidence="10 11">
        <text>(S)-dihydroorotate + a quinone = orotate + a quinol</text>
        <dbReference type="Rhea" id="RHEA:30187"/>
        <dbReference type="ChEBI" id="CHEBI:24646"/>
        <dbReference type="ChEBI" id="CHEBI:30839"/>
        <dbReference type="ChEBI" id="CHEBI:30864"/>
        <dbReference type="ChEBI" id="CHEBI:132124"/>
        <dbReference type="EC" id="1.3.5.2"/>
    </reaction>
</comment>
<keyword evidence="7 11" id="KW-0665">Pyrimidine biosynthesis</keyword>
<dbReference type="UniPathway" id="UPA00070">
    <property type="reaction ID" value="UER00946"/>
</dbReference>
<dbReference type="CDD" id="cd04738">
    <property type="entry name" value="DHOD_2_like"/>
    <property type="match status" value="1"/>
</dbReference>
<dbReference type="HAMAP" id="MF_00225">
    <property type="entry name" value="DHO_dh_type2"/>
    <property type="match status" value="1"/>
</dbReference>
<evidence type="ECO:0000256" key="11">
    <source>
        <dbReference type="HAMAP-Rule" id="MF_00225"/>
    </source>
</evidence>
<dbReference type="GO" id="GO:0044205">
    <property type="term" value="P:'de novo' UMP biosynthetic process"/>
    <property type="evidence" value="ECO:0007669"/>
    <property type="project" value="UniProtKB-UniRule"/>
</dbReference>
<dbReference type="InterPro" id="IPR005719">
    <property type="entry name" value="Dihydroorotate_DH_2"/>
</dbReference>
<dbReference type="Pfam" id="PF01180">
    <property type="entry name" value="DHO_dh"/>
    <property type="match status" value="1"/>
</dbReference>
<keyword evidence="9 11" id="KW-0472">Membrane</keyword>
<dbReference type="OrthoDB" id="9802377at2"/>
<evidence type="ECO:0000259" key="12">
    <source>
        <dbReference type="Pfam" id="PF01180"/>
    </source>
</evidence>
<dbReference type="AlphaFoldDB" id="A0A2A2SGA7"/>
<evidence type="ECO:0000256" key="1">
    <source>
        <dbReference type="ARBA" id="ARBA00003125"/>
    </source>
</evidence>
<dbReference type="SUPFAM" id="SSF51395">
    <property type="entry name" value="FMN-linked oxidoreductases"/>
    <property type="match status" value="1"/>
</dbReference>
<protein>
    <recommendedName>
        <fullName evidence="11">Dihydroorotate dehydrogenase (quinone)</fullName>
        <ecNumber evidence="11">1.3.5.2</ecNumber>
    </recommendedName>
    <alternativeName>
        <fullName evidence="11">DHOdehase</fullName>
        <shortName evidence="11">DHOD</shortName>
        <shortName evidence="11">DHODase</shortName>
    </alternativeName>
    <alternativeName>
        <fullName evidence="11">Dihydroorotate oxidase</fullName>
    </alternativeName>
</protein>
<evidence type="ECO:0000256" key="3">
    <source>
        <dbReference type="ARBA" id="ARBA00005161"/>
    </source>
</evidence>
<dbReference type="GO" id="GO:0106430">
    <property type="term" value="F:dihydroorotate dehydrogenase (quinone) activity"/>
    <property type="evidence" value="ECO:0007669"/>
    <property type="project" value="UniProtKB-EC"/>
</dbReference>
<feature type="binding site" evidence="11">
    <location>
        <position position="235"/>
    </location>
    <ligand>
        <name>FMN</name>
        <dbReference type="ChEBI" id="CHEBI:58210"/>
    </ligand>
</feature>
<feature type="binding site" evidence="11">
    <location>
        <position position="86"/>
    </location>
    <ligand>
        <name>FMN</name>
        <dbReference type="ChEBI" id="CHEBI:58210"/>
    </ligand>
</feature>
<dbReference type="InterPro" id="IPR005720">
    <property type="entry name" value="Dihydroorotate_DH_cat"/>
</dbReference>
<evidence type="ECO:0000256" key="8">
    <source>
        <dbReference type="ARBA" id="ARBA00023002"/>
    </source>
</evidence>
<organism evidence="13 14">
    <name type="scientific">Sphingomonas lenta</name>
    <dbReference type="NCBI Taxonomy" id="1141887"/>
    <lineage>
        <taxon>Bacteria</taxon>
        <taxon>Pseudomonadati</taxon>
        <taxon>Pseudomonadota</taxon>
        <taxon>Alphaproteobacteria</taxon>
        <taxon>Sphingomonadales</taxon>
        <taxon>Sphingomonadaceae</taxon>
        <taxon>Sphingomonas</taxon>
    </lineage>
</organism>
<feature type="binding site" evidence="11">
    <location>
        <position position="286"/>
    </location>
    <ligand>
        <name>FMN</name>
        <dbReference type="ChEBI" id="CHEBI:58210"/>
    </ligand>
</feature>
<dbReference type="NCBIfam" id="TIGR01036">
    <property type="entry name" value="pyrD_sub2"/>
    <property type="match status" value="1"/>
</dbReference>
<dbReference type="PANTHER" id="PTHR48109:SF4">
    <property type="entry name" value="DIHYDROOROTATE DEHYDROGENASE (QUINONE), MITOCHONDRIAL"/>
    <property type="match status" value="1"/>
</dbReference>
<feature type="binding site" evidence="11">
    <location>
        <position position="139"/>
    </location>
    <ligand>
        <name>FMN</name>
        <dbReference type="ChEBI" id="CHEBI:58210"/>
    </ligand>
</feature>
<evidence type="ECO:0000256" key="2">
    <source>
        <dbReference type="ARBA" id="ARBA00004370"/>
    </source>
</evidence>
<evidence type="ECO:0000256" key="6">
    <source>
        <dbReference type="ARBA" id="ARBA00022643"/>
    </source>
</evidence>
<dbReference type="InterPro" id="IPR001295">
    <property type="entry name" value="Dihydroorotate_DH_CS"/>
</dbReference>
<feature type="binding site" evidence="11">
    <location>
        <begin position="62"/>
        <end position="66"/>
    </location>
    <ligand>
        <name>FMN</name>
        <dbReference type="ChEBI" id="CHEBI:58210"/>
    </ligand>
</feature>
<keyword evidence="8 11" id="KW-0560">Oxidoreductase</keyword>
<feature type="binding site" evidence="11">
    <location>
        <position position="175"/>
    </location>
    <ligand>
        <name>substrate</name>
    </ligand>
</feature>
<evidence type="ECO:0000313" key="13">
    <source>
        <dbReference type="EMBL" id="PAX08334.1"/>
    </source>
</evidence>
<dbReference type="EMBL" id="NSLI01000003">
    <property type="protein sequence ID" value="PAX08334.1"/>
    <property type="molecule type" value="Genomic_DNA"/>
</dbReference>
<feature type="binding site" evidence="11">
    <location>
        <position position="207"/>
    </location>
    <ligand>
        <name>FMN</name>
        <dbReference type="ChEBI" id="CHEBI:58210"/>
    </ligand>
</feature>
<comment type="caution">
    <text evidence="13">The sequence shown here is derived from an EMBL/GenBank/DDBJ whole genome shotgun (WGS) entry which is preliminary data.</text>
</comment>
<keyword evidence="14" id="KW-1185">Reference proteome</keyword>
<accession>A0A2A2SGA7</accession>
<comment type="pathway">
    <text evidence="3 11">Pyrimidine metabolism; UMP biosynthesis via de novo pathway; orotate from (S)-dihydroorotate (quinone route): step 1/1.</text>
</comment>
<comment type="similarity">
    <text evidence="4 11">Belongs to the dihydroorotate dehydrogenase family. Type 2 subfamily.</text>
</comment>
<dbReference type="GO" id="GO:0005737">
    <property type="term" value="C:cytoplasm"/>
    <property type="evidence" value="ECO:0007669"/>
    <property type="project" value="InterPro"/>
</dbReference>
<feature type="binding site" evidence="11">
    <location>
        <position position="66"/>
    </location>
    <ligand>
        <name>substrate</name>
    </ligand>
</feature>
<feature type="binding site" evidence="11">
    <location>
        <position position="257"/>
    </location>
    <ligand>
        <name>FMN</name>
        <dbReference type="ChEBI" id="CHEBI:58210"/>
    </ligand>
</feature>
<feature type="binding site" evidence="11">
    <location>
        <position position="170"/>
    </location>
    <ligand>
        <name>FMN</name>
        <dbReference type="ChEBI" id="CHEBI:58210"/>
    </ligand>
</feature>
<evidence type="ECO:0000256" key="7">
    <source>
        <dbReference type="ARBA" id="ARBA00022975"/>
    </source>
</evidence>
<dbReference type="PANTHER" id="PTHR48109">
    <property type="entry name" value="DIHYDROOROTATE DEHYDROGENASE (QUINONE), MITOCHONDRIAL-RELATED"/>
    <property type="match status" value="1"/>
</dbReference>
<keyword evidence="11" id="KW-1003">Cell membrane</keyword>
<gene>
    <name evidence="11" type="primary">pyrD</name>
    <name evidence="13" type="ORF">CKY28_09190</name>
</gene>
<comment type="cofactor">
    <cofactor evidence="11">
        <name>FMN</name>
        <dbReference type="ChEBI" id="CHEBI:58210"/>
    </cofactor>
    <text evidence="11">Binds 1 FMN per subunit.</text>
</comment>
<keyword evidence="6 11" id="KW-0288">FMN</keyword>
<dbReference type="RefSeq" id="WP_095998576.1">
    <property type="nucleotide sequence ID" value="NZ_NSLI01000003.1"/>
</dbReference>
<dbReference type="InterPro" id="IPR050074">
    <property type="entry name" value="DHO_dehydrogenase"/>
</dbReference>
<feature type="binding site" evidence="11">
    <location>
        <begin position="236"/>
        <end position="237"/>
    </location>
    <ligand>
        <name>substrate</name>
    </ligand>
</feature>
<comment type="subunit">
    <text evidence="11">Monomer.</text>
</comment>
<feature type="binding site" evidence="11">
    <location>
        <position position="170"/>
    </location>
    <ligand>
        <name>substrate</name>
    </ligand>
</feature>